<gene>
    <name evidence="1" type="ORF">SD71_04775</name>
</gene>
<keyword evidence="2" id="KW-1185">Reference proteome</keyword>
<proteinExistence type="predicted"/>
<name>A0ABR5A9B3_9BACL</name>
<protein>
    <recommendedName>
        <fullName evidence="3">Dihydrodipicolinate synthase family protein</fullName>
    </recommendedName>
</protein>
<accession>A0ABR5A9B3</accession>
<dbReference type="Gene3D" id="3.20.20.70">
    <property type="entry name" value="Aldolase class I"/>
    <property type="match status" value="1"/>
</dbReference>
<dbReference type="Proteomes" id="UP000054526">
    <property type="component" value="Unassembled WGS sequence"/>
</dbReference>
<dbReference type="RefSeq" id="WP_041060317.1">
    <property type="nucleotide sequence ID" value="NZ_JXAL01000003.1"/>
</dbReference>
<evidence type="ECO:0000313" key="2">
    <source>
        <dbReference type="Proteomes" id="UP000054526"/>
    </source>
</evidence>
<evidence type="ECO:0008006" key="3">
    <source>
        <dbReference type="Google" id="ProtNLM"/>
    </source>
</evidence>
<dbReference type="EMBL" id="JXAL01000003">
    <property type="protein sequence ID" value="KIL37002.1"/>
    <property type="molecule type" value="Genomic_DNA"/>
</dbReference>
<evidence type="ECO:0000313" key="1">
    <source>
        <dbReference type="EMBL" id="KIL37002.1"/>
    </source>
</evidence>
<dbReference type="Pfam" id="PF06187">
    <property type="entry name" value="DUF993"/>
    <property type="match status" value="1"/>
</dbReference>
<dbReference type="SUPFAM" id="SSF51569">
    <property type="entry name" value="Aldolase"/>
    <property type="match status" value="1"/>
</dbReference>
<comment type="caution">
    <text evidence="1">The sequence shown here is derived from an EMBL/GenBank/DDBJ whole genome shotgun (WGS) entry which is preliminary data.</text>
</comment>
<dbReference type="InterPro" id="IPR009334">
    <property type="entry name" value="DUF993"/>
</dbReference>
<sequence>MPKLLLPRSDGTLAAYTPGGVRTFEIPRGTVPQSRIAYSAAHVVCDPLADADPLNRAMIDWEATMAYRRHLWSLGMAVAEAMDTAQRGMGLNWERSKELIARSLAEARSAGGRIACGAGTDHLAPGPTVTLEQVEAAYEEQCGFVESHGGRVILMASRALCAAAKSPEDYERVYGNVLRQVSQPVILHWLGGMFDPNLTGYWGHDDLDEAMEVCLRIIRSHADKVDGIKISLLDADKEIAMRRRLPANVKMYTGDDFNYAHLIHGDEHGFSHALLGIFDAIAPAAAAALHALDAGDSEGFHRILEKTVPLSRHIFQAPTYAYKTGIVFMAYLNGHQSHFRMIGGAEGARSIVHLSELFILADQAGLLEDADMAAERMKRVLAVAGVMA</sequence>
<reference evidence="1 2" key="1">
    <citation type="submission" date="2014-12" db="EMBL/GenBank/DDBJ databases">
        <title>Draft genome sequence of Cohnella kolymensis strain B-2846.</title>
        <authorList>
            <person name="Karlyshev A.V."/>
            <person name="Kudryashova E.B."/>
        </authorList>
    </citation>
    <scope>NUCLEOTIDE SEQUENCE [LARGE SCALE GENOMIC DNA]</scope>
    <source>
        <strain evidence="1 2">VKM B-2846</strain>
    </source>
</reference>
<dbReference type="InterPro" id="IPR013785">
    <property type="entry name" value="Aldolase_TIM"/>
</dbReference>
<organism evidence="1 2">
    <name type="scientific">Cohnella kolymensis</name>
    <dbReference type="NCBI Taxonomy" id="1590652"/>
    <lineage>
        <taxon>Bacteria</taxon>
        <taxon>Bacillati</taxon>
        <taxon>Bacillota</taxon>
        <taxon>Bacilli</taxon>
        <taxon>Bacillales</taxon>
        <taxon>Paenibacillaceae</taxon>
        <taxon>Cohnella</taxon>
    </lineage>
</organism>